<accession>A0A4W4HGK7</accession>
<reference evidence="2" key="4">
    <citation type="submission" date="2025-08" db="UniProtKB">
        <authorList>
            <consortium name="Ensembl"/>
        </authorList>
    </citation>
    <scope>IDENTIFICATION</scope>
</reference>
<evidence type="ECO:0008006" key="4">
    <source>
        <dbReference type="Google" id="ProtNLM"/>
    </source>
</evidence>
<protein>
    <recommendedName>
        <fullName evidence="4">Phytanoyl-CoA 2-hydroxylase</fullName>
    </recommendedName>
</protein>
<comment type="cofactor">
    <cofactor evidence="1">
        <name>Fe cation</name>
        <dbReference type="ChEBI" id="CHEBI:24875"/>
    </cofactor>
</comment>
<dbReference type="GeneTree" id="ENSGT00390000001775"/>
<dbReference type="OMA" id="QDIRYWG"/>
<evidence type="ECO:0000256" key="1">
    <source>
        <dbReference type="ARBA" id="ARBA00001962"/>
    </source>
</evidence>
<proteinExistence type="predicted"/>
<dbReference type="Proteomes" id="UP000314983">
    <property type="component" value="Chromosome 12"/>
</dbReference>
<dbReference type="Pfam" id="PF05721">
    <property type="entry name" value="PhyH"/>
    <property type="match status" value="1"/>
</dbReference>
<dbReference type="PANTHER" id="PTHR20883">
    <property type="entry name" value="PHYTANOYL-COA DIOXYGENASE DOMAIN CONTAINING 1"/>
    <property type="match status" value="1"/>
</dbReference>
<gene>
    <name evidence="2" type="primary">PHAF1</name>
</gene>
<keyword evidence="3" id="KW-1185">Reference proteome</keyword>
<dbReference type="Ensembl" id="ENSEEET00000048376.2">
    <property type="protein sequence ID" value="ENSEEEP00000047849.2"/>
    <property type="gene ID" value="ENSEEEG00000022523.2"/>
</dbReference>
<reference evidence="3" key="2">
    <citation type="journal article" date="2017" name="Sci. Adv.">
        <title>A tail of two voltages: Proteomic comparison of the three electric organs of the electric eel.</title>
        <authorList>
            <person name="Traeger L.L."/>
            <person name="Sabat G."/>
            <person name="Barrett-Wilt G.A."/>
            <person name="Wells G.B."/>
            <person name="Sussman M.R."/>
        </authorList>
    </citation>
    <scope>NUCLEOTIDE SEQUENCE [LARGE SCALE GENOMIC DNA]</scope>
</reference>
<dbReference type="SUPFAM" id="SSF51197">
    <property type="entry name" value="Clavaminate synthase-like"/>
    <property type="match status" value="1"/>
</dbReference>
<dbReference type="PANTHER" id="PTHR20883:SF52">
    <property type="entry name" value="ALPHA-KETOGLUTARATE-DEPENDENT HYPOPHOSPHITE DIOXYGENASE-LIKE GENE A2 [PROVISIONAL]-RELATED"/>
    <property type="match status" value="1"/>
</dbReference>
<dbReference type="Gene3D" id="2.60.120.620">
    <property type="entry name" value="q2cbj1_9rhob like domain"/>
    <property type="match status" value="1"/>
</dbReference>
<evidence type="ECO:0000313" key="3">
    <source>
        <dbReference type="Proteomes" id="UP000314983"/>
    </source>
</evidence>
<reference evidence="3" key="1">
    <citation type="journal article" date="2014" name="Science">
        <title>Nonhuman genetics. Genomic basis for the convergent evolution of electric organs.</title>
        <authorList>
            <person name="Gallant J.R."/>
            <person name="Traeger L.L."/>
            <person name="Volkening J.D."/>
            <person name="Moffett H."/>
            <person name="Chen P.H."/>
            <person name="Novina C.D."/>
            <person name="Phillips G.N.Jr."/>
            <person name="Anand R."/>
            <person name="Wells G.B."/>
            <person name="Pinch M."/>
            <person name="Guth R."/>
            <person name="Unguez G.A."/>
            <person name="Albert J.S."/>
            <person name="Zakon H.H."/>
            <person name="Samanta M.P."/>
            <person name="Sussman M.R."/>
        </authorList>
    </citation>
    <scope>NUCLEOTIDE SEQUENCE [LARGE SCALE GENOMIC DNA]</scope>
</reference>
<dbReference type="InterPro" id="IPR008775">
    <property type="entry name" value="Phytyl_CoA_dOase-like"/>
</dbReference>
<reference evidence="2" key="3">
    <citation type="submission" date="2020-05" db="EMBL/GenBank/DDBJ databases">
        <title>Electrophorus electricus (electric eel) genome, fEleEle1, primary haplotype.</title>
        <authorList>
            <person name="Myers G."/>
            <person name="Meyer A."/>
            <person name="Fedrigo O."/>
            <person name="Formenti G."/>
            <person name="Rhie A."/>
            <person name="Tracey A."/>
            <person name="Sims Y."/>
            <person name="Jarvis E.D."/>
        </authorList>
    </citation>
    <scope>NUCLEOTIDE SEQUENCE [LARGE SCALE GENOMIC DNA]</scope>
</reference>
<sequence>MNKMAELTVLYEKQGYLTSIPILSSKELQQARDAFTKLERKFGEHYTSYNLHNVHMEYDWVRALTKHPKVLEVITTVLGPDILLLDSQFICKYPVSKLGLPHSQNNKNMILYSQRRDKFEPDQKMYWAFDGGPIGSVWPALDDSLEDNSALQVIPGIKAMQIEFYNIPEELVQKEKAVLCPLLAGQMSIHDRLLVHTSDPNMSDRRHCSFVICYVPTAAFSIQVRILAFLSISRNCFPAIVLVSGDDKYNHFSIKSPKM</sequence>
<reference evidence="2" key="5">
    <citation type="submission" date="2025-09" db="UniProtKB">
        <authorList>
            <consortium name="Ensembl"/>
        </authorList>
    </citation>
    <scope>IDENTIFICATION</scope>
</reference>
<name>A0A4W4HGK7_ELEEL</name>
<dbReference type="AlphaFoldDB" id="A0A4W4HGK7"/>
<evidence type="ECO:0000313" key="2">
    <source>
        <dbReference type="Ensembl" id="ENSEEEP00000047849.2"/>
    </source>
</evidence>
<organism evidence="2 3">
    <name type="scientific">Electrophorus electricus</name>
    <name type="common">Electric eel</name>
    <name type="synonym">Gymnotus electricus</name>
    <dbReference type="NCBI Taxonomy" id="8005"/>
    <lineage>
        <taxon>Eukaryota</taxon>
        <taxon>Metazoa</taxon>
        <taxon>Chordata</taxon>
        <taxon>Craniata</taxon>
        <taxon>Vertebrata</taxon>
        <taxon>Euteleostomi</taxon>
        <taxon>Actinopterygii</taxon>
        <taxon>Neopterygii</taxon>
        <taxon>Teleostei</taxon>
        <taxon>Ostariophysi</taxon>
        <taxon>Gymnotiformes</taxon>
        <taxon>Gymnotoidei</taxon>
        <taxon>Gymnotidae</taxon>
        <taxon>Electrophorus</taxon>
    </lineage>
</organism>
<dbReference type="STRING" id="8005.ENSEEEP00000047849"/>